<reference evidence="2 3" key="1">
    <citation type="submission" date="2020-09" db="EMBL/GenBank/DDBJ databases">
        <title>De no assembly of potato wild relative species, Solanum commersonii.</title>
        <authorList>
            <person name="Cho K."/>
        </authorList>
    </citation>
    <scope>NUCLEOTIDE SEQUENCE [LARGE SCALE GENOMIC DNA]</scope>
    <source>
        <strain evidence="2">LZ3.2</strain>
        <tissue evidence="2">Leaf</tissue>
    </source>
</reference>
<comment type="caution">
    <text evidence="2">The sequence shown here is derived from an EMBL/GenBank/DDBJ whole genome shotgun (WGS) entry which is preliminary data.</text>
</comment>
<evidence type="ECO:0000313" key="3">
    <source>
        <dbReference type="Proteomes" id="UP000824120"/>
    </source>
</evidence>
<sequence>MGKEQVRPIGSQLSVTFLKKEEMKKYVDEKKEQKSQALLQSDVTNISDDKDEDMEEGEATK</sequence>
<dbReference type="AlphaFoldDB" id="A0A9J6B175"/>
<feature type="compositionally biased region" description="Acidic residues" evidence="1">
    <location>
        <begin position="49"/>
        <end position="61"/>
    </location>
</feature>
<keyword evidence="3" id="KW-1185">Reference proteome</keyword>
<protein>
    <submittedName>
        <fullName evidence="2">Uncharacterized protein</fullName>
    </submittedName>
</protein>
<feature type="compositionally biased region" description="Polar residues" evidence="1">
    <location>
        <begin position="35"/>
        <end position="46"/>
    </location>
</feature>
<organism evidence="2 3">
    <name type="scientific">Solanum commersonii</name>
    <name type="common">Commerson's wild potato</name>
    <name type="synonym">Commerson's nightshade</name>
    <dbReference type="NCBI Taxonomy" id="4109"/>
    <lineage>
        <taxon>Eukaryota</taxon>
        <taxon>Viridiplantae</taxon>
        <taxon>Streptophyta</taxon>
        <taxon>Embryophyta</taxon>
        <taxon>Tracheophyta</taxon>
        <taxon>Spermatophyta</taxon>
        <taxon>Magnoliopsida</taxon>
        <taxon>eudicotyledons</taxon>
        <taxon>Gunneridae</taxon>
        <taxon>Pentapetalae</taxon>
        <taxon>asterids</taxon>
        <taxon>lamiids</taxon>
        <taxon>Solanales</taxon>
        <taxon>Solanaceae</taxon>
        <taxon>Solanoideae</taxon>
        <taxon>Solaneae</taxon>
        <taxon>Solanum</taxon>
    </lineage>
</organism>
<dbReference type="EMBL" id="JACXVP010000001">
    <property type="protein sequence ID" value="KAG5630307.1"/>
    <property type="molecule type" value="Genomic_DNA"/>
</dbReference>
<feature type="region of interest" description="Disordered" evidence="1">
    <location>
        <begin position="29"/>
        <end position="61"/>
    </location>
</feature>
<name>A0A9J6B175_SOLCO</name>
<gene>
    <name evidence="2" type="ORF">H5410_002024</name>
</gene>
<evidence type="ECO:0000313" key="2">
    <source>
        <dbReference type="EMBL" id="KAG5630307.1"/>
    </source>
</evidence>
<dbReference type="Proteomes" id="UP000824120">
    <property type="component" value="Chromosome 1"/>
</dbReference>
<proteinExistence type="predicted"/>
<evidence type="ECO:0000256" key="1">
    <source>
        <dbReference type="SAM" id="MobiDB-lite"/>
    </source>
</evidence>
<accession>A0A9J6B175</accession>